<gene>
    <name evidence="2" type="ORF">SISSUDRAFT_1041286</name>
</gene>
<accession>A0A166HFR6</accession>
<dbReference type="AlphaFoldDB" id="A0A166HFR6"/>
<feature type="non-terminal residue" evidence="2">
    <location>
        <position position="1"/>
    </location>
</feature>
<protein>
    <recommendedName>
        <fullName evidence="4">Required for respiratory growth protein 9, mitochondrial</fullName>
    </recommendedName>
</protein>
<dbReference type="STRING" id="1314776.A0A166HFR6"/>
<dbReference type="GO" id="GO:0005762">
    <property type="term" value="C:mitochondrial large ribosomal subunit"/>
    <property type="evidence" value="ECO:0007669"/>
    <property type="project" value="TreeGrafter"/>
</dbReference>
<dbReference type="Proteomes" id="UP000076798">
    <property type="component" value="Unassembled WGS sequence"/>
</dbReference>
<dbReference type="OrthoDB" id="6021263at2759"/>
<dbReference type="InterPro" id="IPR024388">
    <property type="entry name" value="Ribosomal_mL58"/>
</dbReference>
<proteinExistence type="predicted"/>
<dbReference type="PANTHER" id="PTHR28266">
    <property type="entry name" value="54S RIBOSOMAL PROTEIN L20, MITOCHONDRIAL"/>
    <property type="match status" value="1"/>
</dbReference>
<reference evidence="2 3" key="1">
    <citation type="journal article" date="2016" name="Mol. Biol. Evol.">
        <title>Comparative Genomics of Early-Diverging Mushroom-Forming Fungi Provides Insights into the Origins of Lignocellulose Decay Capabilities.</title>
        <authorList>
            <person name="Nagy L.G."/>
            <person name="Riley R."/>
            <person name="Tritt A."/>
            <person name="Adam C."/>
            <person name="Daum C."/>
            <person name="Floudas D."/>
            <person name="Sun H."/>
            <person name="Yadav J.S."/>
            <person name="Pangilinan J."/>
            <person name="Larsson K.H."/>
            <person name="Matsuura K."/>
            <person name="Barry K."/>
            <person name="Labutti K."/>
            <person name="Kuo R."/>
            <person name="Ohm R.A."/>
            <person name="Bhattacharya S.S."/>
            <person name="Shirouzu T."/>
            <person name="Yoshinaga Y."/>
            <person name="Martin F.M."/>
            <person name="Grigoriev I.V."/>
            <person name="Hibbett D.S."/>
        </authorList>
    </citation>
    <scope>NUCLEOTIDE SEQUENCE [LARGE SCALE GENOMIC DNA]</scope>
    <source>
        <strain evidence="2 3">HHB10207 ss-3</strain>
    </source>
</reference>
<keyword evidence="3" id="KW-1185">Reference proteome</keyword>
<sequence>MIKIRPLLKSARTYATRRPERPPLKIKDPLMGPGSSQHSLDGGKFTFIHRKPPTAPSPHSYITAPVSPLLRPPSQPSAVSSPSPLPPLQRPELPKHNVLSEAQIDEIRRLRAEDPQKNTASQLARQFGCSSKFVSFCAPLPRELKKAALAEREAAHVQSRERWGEKKRTVVAIRQKRRSMW</sequence>
<dbReference type="Pfam" id="PF12824">
    <property type="entry name" value="MRP-L20"/>
    <property type="match status" value="1"/>
</dbReference>
<feature type="region of interest" description="Disordered" evidence="1">
    <location>
        <begin position="1"/>
        <end position="98"/>
    </location>
</feature>
<evidence type="ECO:0008006" key="4">
    <source>
        <dbReference type="Google" id="ProtNLM"/>
    </source>
</evidence>
<evidence type="ECO:0000256" key="1">
    <source>
        <dbReference type="SAM" id="MobiDB-lite"/>
    </source>
</evidence>
<evidence type="ECO:0000313" key="3">
    <source>
        <dbReference type="Proteomes" id="UP000076798"/>
    </source>
</evidence>
<feature type="compositionally biased region" description="Basic and acidic residues" evidence="1">
    <location>
        <begin position="17"/>
        <end position="28"/>
    </location>
</feature>
<organism evidence="2 3">
    <name type="scientific">Sistotremastrum suecicum HHB10207 ss-3</name>
    <dbReference type="NCBI Taxonomy" id="1314776"/>
    <lineage>
        <taxon>Eukaryota</taxon>
        <taxon>Fungi</taxon>
        <taxon>Dikarya</taxon>
        <taxon>Basidiomycota</taxon>
        <taxon>Agaricomycotina</taxon>
        <taxon>Agaricomycetes</taxon>
        <taxon>Sistotremastrales</taxon>
        <taxon>Sistotremastraceae</taxon>
        <taxon>Sistotremastrum</taxon>
    </lineage>
</organism>
<dbReference type="PANTHER" id="PTHR28266:SF1">
    <property type="entry name" value="LARGE RIBOSOMAL SUBUNIT PROTEIN ML58"/>
    <property type="match status" value="1"/>
</dbReference>
<dbReference type="EMBL" id="KV428012">
    <property type="protein sequence ID" value="KZT42665.1"/>
    <property type="molecule type" value="Genomic_DNA"/>
</dbReference>
<dbReference type="GO" id="GO:0003735">
    <property type="term" value="F:structural constituent of ribosome"/>
    <property type="evidence" value="ECO:0007669"/>
    <property type="project" value="TreeGrafter"/>
</dbReference>
<name>A0A166HFR6_9AGAM</name>
<evidence type="ECO:0000313" key="2">
    <source>
        <dbReference type="EMBL" id="KZT42665.1"/>
    </source>
</evidence>